<protein>
    <recommendedName>
        <fullName evidence="8">Large ribosomal subunit protein mL67</fullName>
    </recommendedName>
    <alternativeName>
        <fullName evidence="9">Mitochondrial homologous recombination protein 1</fullName>
    </alternativeName>
</protein>
<keyword evidence="10" id="KW-0472">Membrane</keyword>
<evidence type="ECO:0000256" key="8">
    <source>
        <dbReference type="ARBA" id="ARBA00035185"/>
    </source>
</evidence>
<dbReference type="Pfam" id="PF12829">
    <property type="entry name" value="Mhr1"/>
    <property type="match status" value="1"/>
</dbReference>
<dbReference type="KEGG" id="kaf:KAFR_0E01360"/>
<evidence type="ECO:0000313" key="12">
    <source>
        <dbReference type="Proteomes" id="UP000005220"/>
    </source>
</evidence>
<dbReference type="GO" id="GO:0003735">
    <property type="term" value="F:structural constituent of ribosome"/>
    <property type="evidence" value="ECO:0007669"/>
    <property type="project" value="EnsemblFungi"/>
</dbReference>
<dbReference type="AlphaFoldDB" id="H2AV90"/>
<dbReference type="GO" id="GO:0034599">
    <property type="term" value="P:cellular response to oxidative stress"/>
    <property type="evidence" value="ECO:0007669"/>
    <property type="project" value="EnsemblFungi"/>
</dbReference>
<proteinExistence type="inferred from homology"/>
<comment type="subcellular location">
    <subcellularLocation>
        <location evidence="1">Mitochondrion</location>
    </subcellularLocation>
</comment>
<dbReference type="FunCoup" id="H2AV90">
    <property type="interactions" value="180"/>
</dbReference>
<dbReference type="STRING" id="1071382.H2AV90"/>
<dbReference type="GO" id="GO:0003697">
    <property type="term" value="F:single-stranded DNA binding"/>
    <property type="evidence" value="ECO:0007669"/>
    <property type="project" value="EnsemblFungi"/>
</dbReference>
<dbReference type="GO" id="GO:0006355">
    <property type="term" value="P:regulation of DNA-templated transcription"/>
    <property type="evidence" value="ECO:0007669"/>
    <property type="project" value="EnsemblFungi"/>
</dbReference>
<dbReference type="Proteomes" id="UP000005220">
    <property type="component" value="Chromosome 5"/>
</dbReference>
<sequence>MNKFRTAKWLKTHNFAPQVYIYRNLELGSTVYTQVPTISQYNIGKCFPRTSWNNPLPSKRRDLWKLMCLVNCNDYDRVVKLYQNLVRLRYLRDVMSKRGNVWYSGLYRPIYAQETVADLRESILNLEECALKDTDDEMSIYWGDNWRMGEKETWWDCLPQVKHNFIPKNCNNSREESNLIKEISEYTLKSLVNKKKLMYIYIYIVKYLHLIIYSIFESLTLHLDPLFSRRFPAPTLP</sequence>
<keyword evidence="7" id="KW-0687">Ribonucleoprotein</keyword>
<evidence type="ECO:0000313" key="11">
    <source>
        <dbReference type="EMBL" id="CCF58290.1"/>
    </source>
</evidence>
<dbReference type="GO" id="GO:0005634">
    <property type="term" value="C:nucleus"/>
    <property type="evidence" value="ECO:0007669"/>
    <property type="project" value="EnsemblFungi"/>
</dbReference>
<evidence type="ECO:0000256" key="10">
    <source>
        <dbReference type="SAM" id="Phobius"/>
    </source>
</evidence>
<evidence type="ECO:0000256" key="3">
    <source>
        <dbReference type="ARBA" id="ARBA00022980"/>
    </source>
</evidence>
<dbReference type="RefSeq" id="XP_003957425.1">
    <property type="nucleotide sequence ID" value="XM_003957376.1"/>
</dbReference>
<keyword evidence="3" id="KW-0689">Ribosomal protein</keyword>
<dbReference type="GO" id="GO:0090297">
    <property type="term" value="P:positive regulation of mitochondrial DNA replication"/>
    <property type="evidence" value="ECO:0007669"/>
    <property type="project" value="EnsemblFungi"/>
</dbReference>
<organism evidence="11 12">
    <name type="scientific">Kazachstania africana (strain ATCC 22294 / BCRC 22015 / CBS 2517 / CECT 1963 / NBRC 1671 / NRRL Y-8276)</name>
    <name type="common">Yeast</name>
    <name type="synonym">Kluyveromyces africanus</name>
    <dbReference type="NCBI Taxonomy" id="1071382"/>
    <lineage>
        <taxon>Eukaryota</taxon>
        <taxon>Fungi</taxon>
        <taxon>Dikarya</taxon>
        <taxon>Ascomycota</taxon>
        <taxon>Saccharomycotina</taxon>
        <taxon>Saccharomycetes</taxon>
        <taxon>Saccharomycetales</taxon>
        <taxon>Saccharomycetaceae</taxon>
        <taxon>Kazachstania</taxon>
    </lineage>
</organism>
<dbReference type="eggNOG" id="ENOG502QSKX">
    <property type="taxonomic scope" value="Eukaryota"/>
</dbReference>
<dbReference type="GO" id="GO:0000150">
    <property type="term" value="F:DNA strand exchange activity"/>
    <property type="evidence" value="ECO:0007669"/>
    <property type="project" value="EnsemblFungi"/>
</dbReference>
<dbReference type="InterPro" id="IPR024629">
    <property type="entry name" value="Ribosomal_mL67"/>
</dbReference>
<keyword evidence="12" id="KW-1185">Reference proteome</keyword>
<keyword evidence="10" id="KW-0812">Transmembrane</keyword>
<evidence type="ECO:0000256" key="9">
    <source>
        <dbReference type="ARBA" id="ARBA00035511"/>
    </source>
</evidence>
<evidence type="ECO:0000256" key="4">
    <source>
        <dbReference type="ARBA" id="ARBA00023015"/>
    </source>
</evidence>
<dbReference type="GO" id="GO:0005762">
    <property type="term" value="C:mitochondrial large ribosomal subunit"/>
    <property type="evidence" value="ECO:0007669"/>
    <property type="project" value="EnsemblFungi"/>
</dbReference>
<keyword evidence="6" id="KW-0804">Transcription</keyword>
<keyword evidence="10" id="KW-1133">Transmembrane helix</keyword>
<dbReference type="EMBL" id="HE650825">
    <property type="protein sequence ID" value="CCF58290.1"/>
    <property type="molecule type" value="Genomic_DNA"/>
</dbReference>
<gene>
    <name evidence="11" type="primary">KAFR0E01360</name>
    <name evidence="11" type="ORF">KAFR_0E01360</name>
</gene>
<dbReference type="InParanoid" id="H2AV90"/>
<evidence type="ECO:0000256" key="5">
    <source>
        <dbReference type="ARBA" id="ARBA00023128"/>
    </source>
</evidence>
<name>H2AV90_KAZAF</name>
<feature type="transmembrane region" description="Helical" evidence="10">
    <location>
        <begin position="197"/>
        <end position="216"/>
    </location>
</feature>
<comment type="similarity">
    <text evidence="2">Belongs to the mitochondrion-specific ribosomal protein mL67 family.</text>
</comment>
<dbReference type="HOGENOM" id="CLU_092898_1_0_1"/>
<accession>H2AV90</accession>
<dbReference type="PANTHER" id="PTHR28184">
    <property type="entry name" value="MITOCHONDRIAL HOMOLOGOUS RECOMBINATION PROTEIN 1"/>
    <property type="match status" value="1"/>
</dbReference>
<evidence type="ECO:0000256" key="2">
    <source>
        <dbReference type="ARBA" id="ARBA00010741"/>
    </source>
</evidence>
<dbReference type="OrthoDB" id="5333655at2759"/>
<reference evidence="11 12" key="1">
    <citation type="journal article" date="2011" name="Proc. Natl. Acad. Sci. U.S.A.">
        <title>Evolutionary erosion of yeast sex chromosomes by mating-type switching accidents.</title>
        <authorList>
            <person name="Gordon J.L."/>
            <person name="Armisen D."/>
            <person name="Proux-Wera E."/>
            <person name="Oheigeartaigh S.S."/>
            <person name="Byrne K.P."/>
            <person name="Wolfe K.H."/>
        </authorList>
    </citation>
    <scope>NUCLEOTIDE SEQUENCE [LARGE SCALE GENOMIC DNA]</scope>
    <source>
        <strain evidence="12">ATCC 22294 / BCRC 22015 / CBS 2517 / CECT 1963 / NBRC 1671 / NRRL Y-8276</strain>
    </source>
</reference>
<evidence type="ECO:0000256" key="1">
    <source>
        <dbReference type="ARBA" id="ARBA00004173"/>
    </source>
</evidence>
<evidence type="ECO:0000256" key="7">
    <source>
        <dbReference type="ARBA" id="ARBA00023274"/>
    </source>
</evidence>
<keyword evidence="5" id="KW-0496">Mitochondrion</keyword>
<dbReference type="PANTHER" id="PTHR28184:SF1">
    <property type="entry name" value="LARGE RIBOSOMAL SUBUNIT PROTEIN ML67"/>
    <property type="match status" value="1"/>
</dbReference>
<dbReference type="GeneID" id="13882869"/>
<keyword evidence="4" id="KW-0805">Transcription regulation</keyword>
<evidence type="ECO:0000256" key="6">
    <source>
        <dbReference type="ARBA" id="ARBA00023163"/>
    </source>
</evidence>